<dbReference type="EMBL" id="JBBPBM010000034">
    <property type="protein sequence ID" value="KAK8532518.1"/>
    <property type="molecule type" value="Genomic_DNA"/>
</dbReference>
<evidence type="ECO:0000313" key="1">
    <source>
        <dbReference type="EMBL" id="KAK8532518.1"/>
    </source>
</evidence>
<name>A0ABR2D935_9ROSI</name>
<reference evidence="1 2" key="1">
    <citation type="journal article" date="2024" name="G3 (Bethesda)">
        <title>Genome assembly of Hibiscus sabdariffa L. provides insights into metabolisms of medicinal natural products.</title>
        <authorList>
            <person name="Kim T."/>
        </authorList>
    </citation>
    <scope>NUCLEOTIDE SEQUENCE [LARGE SCALE GENOMIC DNA]</scope>
    <source>
        <strain evidence="1">TK-2024</strain>
        <tissue evidence="1">Old leaves</tissue>
    </source>
</reference>
<keyword evidence="2" id="KW-1185">Reference proteome</keyword>
<proteinExistence type="predicted"/>
<gene>
    <name evidence="1" type="ORF">V6N12_053956</name>
</gene>
<protein>
    <submittedName>
        <fullName evidence="1">Uncharacterized protein</fullName>
    </submittedName>
</protein>
<dbReference type="Proteomes" id="UP001472677">
    <property type="component" value="Unassembled WGS sequence"/>
</dbReference>
<evidence type="ECO:0000313" key="2">
    <source>
        <dbReference type="Proteomes" id="UP001472677"/>
    </source>
</evidence>
<comment type="caution">
    <text evidence="1">The sequence shown here is derived from an EMBL/GenBank/DDBJ whole genome shotgun (WGS) entry which is preliminary data.</text>
</comment>
<sequence>MLTHNMSVIMPSIVAWGKWPHHTEADKVEWCAPMDLQNLSLKSHQIQQGKYFDFGFGVNILPHTVDIVHDDDDESIREKNEFQVIEFWLVLIPDLPSVTTKLGGMKPGPKSFKTHVRFIRMTSNQTTFPATLCVINSQRRKRRNQVVTKVKRKAVENLDKQMIDAIYCKAKLG</sequence>
<organism evidence="1 2">
    <name type="scientific">Hibiscus sabdariffa</name>
    <name type="common">roselle</name>
    <dbReference type="NCBI Taxonomy" id="183260"/>
    <lineage>
        <taxon>Eukaryota</taxon>
        <taxon>Viridiplantae</taxon>
        <taxon>Streptophyta</taxon>
        <taxon>Embryophyta</taxon>
        <taxon>Tracheophyta</taxon>
        <taxon>Spermatophyta</taxon>
        <taxon>Magnoliopsida</taxon>
        <taxon>eudicotyledons</taxon>
        <taxon>Gunneridae</taxon>
        <taxon>Pentapetalae</taxon>
        <taxon>rosids</taxon>
        <taxon>malvids</taxon>
        <taxon>Malvales</taxon>
        <taxon>Malvaceae</taxon>
        <taxon>Malvoideae</taxon>
        <taxon>Hibiscus</taxon>
    </lineage>
</organism>
<accession>A0ABR2D935</accession>